<gene>
    <name evidence="2" type="ORF">SteCoe_2373</name>
</gene>
<dbReference type="Proteomes" id="UP000187209">
    <property type="component" value="Unassembled WGS sequence"/>
</dbReference>
<evidence type="ECO:0000313" key="3">
    <source>
        <dbReference type="Proteomes" id="UP000187209"/>
    </source>
</evidence>
<dbReference type="InterPro" id="IPR011992">
    <property type="entry name" value="EF-hand-dom_pair"/>
</dbReference>
<comment type="caution">
    <text evidence="2">The sequence shown here is derived from an EMBL/GenBank/DDBJ whole genome shotgun (WGS) entry which is preliminary data.</text>
</comment>
<proteinExistence type="predicted"/>
<dbReference type="PROSITE" id="PS50222">
    <property type="entry name" value="EF_HAND_2"/>
    <property type="match status" value="1"/>
</dbReference>
<dbReference type="GO" id="GO:0005509">
    <property type="term" value="F:calcium ion binding"/>
    <property type="evidence" value="ECO:0007669"/>
    <property type="project" value="InterPro"/>
</dbReference>
<accession>A0A1R2CZN0</accession>
<name>A0A1R2CZN0_9CILI</name>
<feature type="domain" description="EF-hand" evidence="1">
    <location>
        <begin position="32"/>
        <end position="67"/>
    </location>
</feature>
<dbReference type="SUPFAM" id="SSF47473">
    <property type="entry name" value="EF-hand"/>
    <property type="match status" value="1"/>
</dbReference>
<protein>
    <recommendedName>
        <fullName evidence="1">EF-hand domain-containing protein</fullName>
    </recommendedName>
</protein>
<dbReference type="OrthoDB" id="320079at2759"/>
<dbReference type="AlphaFoldDB" id="A0A1R2CZN0"/>
<dbReference type="Gene3D" id="1.10.238.10">
    <property type="entry name" value="EF-hand"/>
    <property type="match status" value="1"/>
</dbReference>
<dbReference type="EMBL" id="MPUH01000026">
    <property type="protein sequence ID" value="OMJ94468.1"/>
    <property type="molecule type" value="Genomic_DNA"/>
</dbReference>
<organism evidence="2 3">
    <name type="scientific">Stentor coeruleus</name>
    <dbReference type="NCBI Taxonomy" id="5963"/>
    <lineage>
        <taxon>Eukaryota</taxon>
        <taxon>Sar</taxon>
        <taxon>Alveolata</taxon>
        <taxon>Ciliophora</taxon>
        <taxon>Postciliodesmatophora</taxon>
        <taxon>Heterotrichea</taxon>
        <taxon>Heterotrichida</taxon>
        <taxon>Stentoridae</taxon>
        <taxon>Stentor</taxon>
    </lineage>
</organism>
<keyword evidence="3" id="KW-1185">Reference proteome</keyword>
<sequence length="177" mass="20293">MLSNQRTLQGNKNSVIQKRKPTIFQNIQLPERVIIDIKDAFTYLDPEDKGFITVNQLKALLQYIAGGVYARKDLERAMKDIGDSSTVDLKDAERIVYNVWLETGYEQESKDLFKIFDKKEKGTTTMEDIKSVLQSRIAVPVLDEDIEELAELLDVKMDSVITPTEISRLEKMLSSIY</sequence>
<evidence type="ECO:0000259" key="1">
    <source>
        <dbReference type="PROSITE" id="PS50222"/>
    </source>
</evidence>
<reference evidence="2 3" key="1">
    <citation type="submission" date="2016-11" db="EMBL/GenBank/DDBJ databases">
        <title>The macronuclear genome of Stentor coeruleus: a giant cell with tiny introns.</title>
        <authorList>
            <person name="Slabodnick M."/>
            <person name="Ruby J.G."/>
            <person name="Reiff S.B."/>
            <person name="Swart E.C."/>
            <person name="Gosai S."/>
            <person name="Prabakaran S."/>
            <person name="Witkowska E."/>
            <person name="Larue G.E."/>
            <person name="Fisher S."/>
            <person name="Freeman R.M."/>
            <person name="Gunawardena J."/>
            <person name="Chu W."/>
            <person name="Stover N.A."/>
            <person name="Gregory B.D."/>
            <person name="Nowacki M."/>
            <person name="Derisi J."/>
            <person name="Roy S.W."/>
            <person name="Marshall W.F."/>
            <person name="Sood P."/>
        </authorList>
    </citation>
    <scope>NUCLEOTIDE SEQUENCE [LARGE SCALE GENOMIC DNA]</scope>
    <source>
        <strain evidence="2">WM001</strain>
    </source>
</reference>
<evidence type="ECO:0000313" key="2">
    <source>
        <dbReference type="EMBL" id="OMJ94468.1"/>
    </source>
</evidence>
<dbReference type="InterPro" id="IPR002048">
    <property type="entry name" value="EF_hand_dom"/>
</dbReference>